<evidence type="ECO:0000256" key="1">
    <source>
        <dbReference type="SAM" id="MobiDB-lite"/>
    </source>
</evidence>
<organism evidence="3">
    <name type="scientific">Cladocopium goreaui</name>
    <dbReference type="NCBI Taxonomy" id="2562237"/>
    <lineage>
        <taxon>Eukaryota</taxon>
        <taxon>Sar</taxon>
        <taxon>Alveolata</taxon>
        <taxon>Dinophyceae</taxon>
        <taxon>Suessiales</taxon>
        <taxon>Symbiodiniaceae</taxon>
        <taxon>Cladocopium</taxon>
    </lineage>
</organism>
<proteinExistence type="predicted"/>
<name>A0A9P1G7T9_9DINO</name>
<feature type="compositionally biased region" description="Low complexity" evidence="1">
    <location>
        <begin position="121"/>
        <end position="133"/>
    </location>
</feature>
<feature type="signal peptide" evidence="2">
    <location>
        <begin position="1"/>
        <end position="16"/>
    </location>
</feature>
<reference evidence="3" key="1">
    <citation type="submission" date="2022-10" db="EMBL/GenBank/DDBJ databases">
        <authorList>
            <person name="Chen Y."/>
            <person name="Dougan E. K."/>
            <person name="Chan C."/>
            <person name="Rhodes N."/>
            <person name="Thang M."/>
        </authorList>
    </citation>
    <scope>NUCLEOTIDE SEQUENCE</scope>
</reference>
<evidence type="ECO:0000313" key="5">
    <source>
        <dbReference type="Proteomes" id="UP001152797"/>
    </source>
</evidence>
<dbReference type="AlphaFoldDB" id="A0A9P1G7T9"/>
<feature type="region of interest" description="Disordered" evidence="1">
    <location>
        <begin position="104"/>
        <end position="136"/>
    </location>
</feature>
<keyword evidence="2" id="KW-0732">Signal</keyword>
<dbReference type="Proteomes" id="UP001152797">
    <property type="component" value="Unassembled WGS sequence"/>
</dbReference>
<feature type="compositionally biased region" description="Basic and acidic residues" evidence="1">
    <location>
        <begin position="105"/>
        <end position="115"/>
    </location>
</feature>
<dbReference type="EMBL" id="CAMXCT030002861">
    <property type="protein sequence ID" value="CAL4788237.1"/>
    <property type="molecule type" value="Genomic_DNA"/>
</dbReference>
<gene>
    <name evidence="3" type="ORF">C1SCF055_LOCUS27010</name>
</gene>
<feature type="chain" id="PRO_5043272544" evidence="2">
    <location>
        <begin position="17"/>
        <end position="191"/>
    </location>
</feature>
<comment type="caution">
    <text evidence="3">The sequence shown here is derived from an EMBL/GenBank/DDBJ whole genome shotgun (WGS) entry which is preliminary data.</text>
</comment>
<evidence type="ECO:0000313" key="3">
    <source>
        <dbReference type="EMBL" id="CAI4000925.1"/>
    </source>
</evidence>
<accession>A0A9P1G7T9</accession>
<keyword evidence="5" id="KW-1185">Reference proteome</keyword>
<sequence length="191" mass="21165">MGYAPALLARLFKVLAADLALSMASSWSWQWYVLATCLVSREEMQGVAHIATATWNGGTNFDGYWKISHSTHRLCATALLQTSPQIGLWKAELRCTIALSEPPAEDDRLNHEQRGQPKTPSMPLSSDSSPMSSNCRHGEPEEIAFLDARHASSTYPAKQTWKSMAKEPMCNGPWLGLKIVHCVLVQDRACH</sequence>
<dbReference type="EMBL" id="CAMXCT020002861">
    <property type="protein sequence ID" value="CAL1154300.1"/>
    <property type="molecule type" value="Genomic_DNA"/>
</dbReference>
<evidence type="ECO:0000256" key="2">
    <source>
        <dbReference type="SAM" id="SignalP"/>
    </source>
</evidence>
<protein>
    <submittedName>
        <fullName evidence="3">Uncharacterized protein</fullName>
    </submittedName>
</protein>
<reference evidence="4" key="2">
    <citation type="submission" date="2024-04" db="EMBL/GenBank/DDBJ databases">
        <authorList>
            <person name="Chen Y."/>
            <person name="Shah S."/>
            <person name="Dougan E. K."/>
            <person name="Thang M."/>
            <person name="Chan C."/>
        </authorList>
    </citation>
    <scope>NUCLEOTIDE SEQUENCE [LARGE SCALE GENOMIC DNA]</scope>
</reference>
<evidence type="ECO:0000313" key="4">
    <source>
        <dbReference type="EMBL" id="CAL1154300.1"/>
    </source>
</evidence>
<dbReference type="EMBL" id="CAMXCT010002861">
    <property type="protein sequence ID" value="CAI4000925.1"/>
    <property type="molecule type" value="Genomic_DNA"/>
</dbReference>